<feature type="transmembrane region" description="Helical" evidence="1">
    <location>
        <begin position="42"/>
        <end position="63"/>
    </location>
</feature>
<dbReference type="Proteomes" id="UP000626844">
    <property type="component" value="Unassembled WGS sequence"/>
</dbReference>
<dbReference type="RefSeq" id="WP_191158640.1">
    <property type="nucleotide sequence ID" value="NZ_JACXAI010000015.1"/>
</dbReference>
<proteinExistence type="predicted"/>
<keyword evidence="3" id="KW-1185">Reference proteome</keyword>
<accession>A0A926NH95</accession>
<feature type="transmembrane region" description="Helical" evidence="1">
    <location>
        <begin position="161"/>
        <end position="185"/>
    </location>
</feature>
<dbReference type="PANTHER" id="PTHR40078">
    <property type="entry name" value="INTEGRAL MEMBRANE PROTEIN-RELATED"/>
    <property type="match status" value="1"/>
</dbReference>
<gene>
    <name evidence="2" type="ORF">IC621_12430</name>
</gene>
<protein>
    <submittedName>
        <fullName evidence="2">BCR, YitT family protein</fullName>
    </submittedName>
</protein>
<dbReference type="PANTHER" id="PTHR40078:SF1">
    <property type="entry name" value="INTEGRAL MEMBRANE PROTEIN"/>
    <property type="match status" value="1"/>
</dbReference>
<comment type="caution">
    <text evidence="2">The sequence shown here is derived from an EMBL/GenBank/DDBJ whole genome shotgun (WGS) entry which is preliminary data.</text>
</comment>
<dbReference type="EMBL" id="JACXAI010000015">
    <property type="protein sequence ID" value="MBD1381040.1"/>
    <property type="molecule type" value="Genomic_DNA"/>
</dbReference>
<feature type="transmembrane region" description="Helical" evidence="1">
    <location>
        <begin position="105"/>
        <end position="124"/>
    </location>
</feature>
<feature type="transmembrane region" description="Helical" evidence="1">
    <location>
        <begin position="7"/>
        <end position="30"/>
    </location>
</feature>
<sequence>MGKRIWIYLMGLAVTALGIALIILSAAGAGPLDTISVGLTKHFGLTIGIWSIISQVFLAFLTWIIERKRLPVESFIPIIIRSWFLDAWIYIVFNNIDFSASWEMQWLSFMIGVIALGLGIGIYIEAKFPKTPVDGLMIAIHNRFGLSLSISRIIIETSAVLIGFLLGGPVGLGTLIVALTLGRIIQASNHSIKKISNMSV</sequence>
<dbReference type="AlphaFoldDB" id="A0A926NH95"/>
<reference evidence="2" key="1">
    <citation type="submission" date="2020-09" db="EMBL/GenBank/DDBJ databases">
        <title>A novel bacterium of genus Bacillus, isolated from South China Sea.</title>
        <authorList>
            <person name="Huang H."/>
            <person name="Mo K."/>
            <person name="Hu Y."/>
        </authorList>
    </citation>
    <scope>NUCLEOTIDE SEQUENCE</scope>
    <source>
        <strain evidence="2">IB182487</strain>
    </source>
</reference>
<keyword evidence="1" id="KW-1133">Transmembrane helix</keyword>
<keyword evidence="1" id="KW-0472">Membrane</keyword>
<keyword evidence="1" id="KW-0812">Transmembrane</keyword>
<evidence type="ECO:0000256" key="1">
    <source>
        <dbReference type="SAM" id="Phobius"/>
    </source>
</evidence>
<name>A0A926NH95_9BACI</name>
<evidence type="ECO:0000313" key="3">
    <source>
        <dbReference type="Proteomes" id="UP000626844"/>
    </source>
</evidence>
<dbReference type="InterPro" id="IPR038750">
    <property type="entry name" value="YczE/YyaS-like"/>
</dbReference>
<dbReference type="Pfam" id="PF19700">
    <property type="entry name" value="DUF6198"/>
    <property type="match status" value="1"/>
</dbReference>
<feature type="transmembrane region" description="Helical" evidence="1">
    <location>
        <begin position="75"/>
        <end position="93"/>
    </location>
</feature>
<organism evidence="2 3">
    <name type="scientific">Metabacillus arenae</name>
    <dbReference type="NCBI Taxonomy" id="2771434"/>
    <lineage>
        <taxon>Bacteria</taxon>
        <taxon>Bacillati</taxon>
        <taxon>Bacillota</taxon>
        <taxon>Bacilli</taxon>
        <taxon>Bacillales</taxon>
        <taxon>Bacillaceae</taxon>
        <taxon>Metabacillus</taxon>
    </lineage>
</organism>
<evidence type="ECO:0000313" key="2">
    <source>
        <dbReference type="EMBL" id="MBD1381040.1"/>
    </source>
</evidence>